<dbReference type="PANTHER" id="PTHR11066">
    <property type="entry name" value="ACYL-COA THIOESTERASE"/>
    <property type="match status" value="1"/>
</dbReference>
<dbReference type="Pfam" id="PF20789">
    <property type="entry name" value="4HBT_3C"/>
    <property type="match status" value="1"/>
</dbReference>
<dbReference type="CDD" id="cd03444">
    <property type="entry name" value="Thioesterase_II_repeat1"/>
    <property type="match status" value="1"/>
</dbReference>
<comment type="similarity">
    <text evidence="1">Belongs to the C/M/P thioester hydrolase family.</text>
</comment>
<dbReference type="InterPro" id="IPR029069">
    <property type="entry name" value="HotDog_dom_sf"/>
</dbReference>
<dbReference type="AlphaFoldDB" id="A0A8H3F956"/>
<dbReference type="GO" id="GO:0005782">
    <property type="term" value="C:peroxisomal matrix"/>
    <property type="evidence" value="ECO:0007669"/>
    <property type="project" value="UniProtKB-SubCell"/>
</dbReference>
<dbReference type="CDD" id="cd03445">
    <property type="entry name" value="Thioesterase_II_repeat2"/>
    <property type="match status" value="1"/>
</dbReference>
<keyword evidence="6" id="KW-1185">Reference proteome</keyword>
<dbReference type="OrthoDB" id="68328at2759"/>
<dbReference type="PANTHER" id="PTHR11066:SF34">
    <property type="entry name" value="ACYL-COENZYME A THIOESTERASE 8"/>
    <property type="match status" value="1"/>
</dbReference>
<evidence type="ECO:0000259" key="3">
    <source>
        <dbReference type="Pfam" id="PF13622"/>
    </source>
</evidence>
<dbReference type="SUPFAM" id="SSF54637">
    <property type="entry name" value="Thioesterase/thiol ester dehydrase-isomerase"/>
    <property type="match status" value="2"/>
</dbReference>
<evidence type="ECO:0000256" key="1">
    <source>
        <dbReference type="ARBA" id="ARBA00006538"/>
    </source>
</evidence>
<feature type="domain" description="Acyl-CoA thioesterase-like N-terminal HotDog" evidence="3">
    <location>
        <begin position="3"/>
        <end position="69"/>
    </location>
</feature>
<proteinExistence type="inferred from homology"/>
<name>A0A8H3F956_9LECA</name>
<dbReference type="GO" id="GO:0047617">
    <property type="term" value="F:fatty acyl-CoA hydrolase activity"/>
    <property type="evidence" value="ECO:0007669"/>
    <property type="project" value="InterPro"/>
</dbReference>
<reference evidence="5" key="1">
    <citation type="submission" date="2021-03" db="EMBL/GenBank/DDBJ databases">
        <authorList>
            <person name="Tagirdzhanova G."/>
        </authorList>
    </citation>
    <scope>NUCLEOTIDE SEQUENCE</scope>
</reference>
<gene>
    <name evidence="5" type="ORF">IMSHALPRED_005260</name>
</gene>
<dbReference type="InterPro" id="IPR049450">
    <property type="entry name" value="ACOT8-like_C"/>
</dbReference>
<comment type="caution">
    <text evidence="5">The sequence shown here is derived from an EMBL/GenBank/DDBJ whole genome shotgun (WGS) entry which is preliminary data.</text>
</comment>
<evidence type="ECO:0000256" key="2">
    <source>
        <dbReference type="ARBA" id="ARBA00022801"/>
    </source>
</evidence>
<dbReference type="InterPro" id="IPR049449">
    <property type="entry name" value="TesB_ACOT8-like_N"/>
</dbReference>
<dbReference type="Gene3D" id="2.40.160.210">
    <property type="entry name" value="Acyl-CoA thioesterase, double hotdog domain"/>
    <property type="match status" value="1"/>
</dbReference>
<evidence type="ECO:0000259" key="4">
    <source>
        <dbReference type="Pfam" id="PF20789"/>
    </source>
</evidence>
<dbReference type="InterPro" id="IPR042171">
    <property type="entry name" value="Acyl-CoA_hotdog"/>
</dbReference>
<dbReference type="GO" id="GO:0006637">
    <property type="term" value="P:acyl-CoA metabolic process"/>
    <property type="evidence" value="ECO:0007669"/>
    <property type="project" value="InterPro"/>
</dbReference>
<organism evidence="5 6">
    <name type="scientific">Imshaugia aleurites</name>
    <dbReference type="NCBI Taxonomy" id="172621"/>
    <lineage>
        <taxon>Eukaryota</taxon>
        <taxon>Fungi</taxon>
        <taxon>Dikarya</taxon>
        <taxon>Ascomycota</taxon>
        <taxon>Pezizomycotina</taxon>
        <taxon>Lecanoromycetes</taxon>
        <taxon>OSLEUM clade</taxon>
        <taxon>Lecanoromycetidae</taxon>
        <taxon>Lecanorales</taxon>
        <taxon>Lecanorineae</taxon>
        <taxon>Parmeliaceae</taxon>
        <taxon>Imshaugia</taxon>
    </lineage>
</organism>
<evidence type="ECO:0000313" key="6">
    <source>
        <dbReference type="Proteomes" id="UP000664534"/>
    </source>
</evidence>
<dbReference type="Proteomes" id="UP000664534">
    <property type="component" value="Unassembled WGS sequence"/>
</dbReference>
<accession>A0A8H3F956</accession>
<protein>
    <submittedName>
        <fullName evidence="5">Uncharacterized protein</fullName>
    </submittedName>
</protein>
<dbReference type="EMBL" id="CAJPDT010000028">
    <property type="protein sequence ID" value="CAF9921731.1"/>
    <property type="molecule type" value="Genomic_DNA"/>
</dbReference>
<dbReference type="GO" id="GO:0009062">
    <property type="term" value="P:fatty acid catabolic process"/>
    <property type="evidence" value="ECO:0007669"/>
    <property type="project" value="TreeGrafter"/>
</dbReference>
<dbReference type="Pfam" id="PF13622">
    <property type="entry name" value="4HBT_3"/>
    <property type="match status" value="1"/>
</dbReference>
<feature type="domain" description="Acyl-CoA thioesterase-like C-terminal" evidence="4">
    <location>
        <begin position="128"/>
        <end position="254"/>
    </location>
</feature>
<dbReference type="InterPro" id="IPR003703">
    <property type="entry name" value="Acyl_CoA_thio"/>
</dbReference>
<sequence length="270" mass="29615">MPQCVSAAQQTLPQGFRVHSVQTHFLGNGTVTKPATYRVEILNDRKTFATRQVKVEQDDKTIALTTVGFTKTAPVAGRGSAIVEHAVPVAMPMEGPREECDDIRYIRGDRNPSVQGYALPIVAKGLSNNADSKLARHWLRADGPVSTANGNLANLLGLVALSDIFLLDSAPRIHGLVYDLQAEKSVKERMARDLKAMTTINHAIHIANVDAVRVDQWVYVECNTPWASNGRIMVHSRMFSRDGTLLATCAQEGLLLLRKPLGDDIARQKL</sequence>
<keyword evidence="2" id="KW-0378">Hydrolase</keyword>
<evidence type="ECO:0000313" key="5">
    <source>
        <dbReference type="EMBL" id="CAF9921731.1"/>
    </source>
</evidence>